<dbReference type="InterPro" id="IPR000743">
    <property type="entry name" value="Glyco_hydro_28"/>
</dbReference>
<dbReference type="Proteomes" id="UP000277212">
    <property type="component" value="Unassembled WGS sequence"/>
</dbReference>
<dbReference type="PANTHER" id="PTHR31736:SF9">
    <property type="entry name" value="ENDO-XYLOGALACTURONAN HYDROLASE A-RELATED"/>
    <property type="match status" value="1"/>
</dbReference>
<dbReference type="GO" id="GO:0000272">
    <property type="term" value="P:polysaccharide catabolic process"/>
    <property type="evidence" value="ECO:0007669"/>
    <property type="project" value="UniProtKB-KW"/>
</dbReference>
<evidence type="ECO:0000256" key="9">
    <source>
        <dbReference type="ARBA" id="ARBA00023295"/>
    </source>
</evidence>
<dbReference type="InterPro" id="IPR011050">
    <property type="entry name" value="Pectin_lyase_fold/virulence"/>
</dbReference>
<keyword evidence="9 13" id="KW-0326">Glycosidase</keyword>
<dbReference type="EMBL" id="NKUJ01000108">
    <property type="protein sequence ID" value="RMJ13440.1"/>
    <property type="molecule type" value="Genomic_DNA"/>
</dbReference>
<name>A0A3M2S795_9HYPO</name>
<protein>
    <recommendedName>
        <fullName evidence="16">Endo-polygalacturonase</fullName>
    </recommendedName>
</protein>
<keyword evidence="15" id="KW-1185">Reference proteome</keyword>
<organism evidence="14 15">
    <name type="scientific">Fusarium kuroshium</name>
    <dbReference type="NCBI Taxonomy" id="2010991"/>
    <lineage>
        <taxon>Eukaryota</taxon>
        <taxon>Fungi</taxon>
        <taxon>Dikarya</taxon>
        <taxon>Ascomycota</taxon>
        <taxon>Pezizomycotina</taxon>
        <taxon>Sordariomycetes</taxon>
        <taxon>Hypocreomycetidae</taxon>
        <taxon>Hypocreales</taxon>
        <taxon>Nectriaceae</taxon>
        <taxon>Fusarium</taxon>
        <taxon>Fusarium solani species complex</taxon>
    </lineage>
</organism>
<keyword evidence="3" id="KW-0964">Secreted</keyword>
<sequence>MFLSGSCLRRATIGLLVALSTIIIPINAAVQSKQNNLQLFPLPKEVTKSDLFQVKVRSVAKSSRKEWQSLDLIGAKVNEVNQTTGSTLSYDTAVGLFDFNGPIEISIQPSEKVHPSIKTVRVRPLSYNLKADVQGRTIKLALDKPANLVVEVNGDVFRVLHLFLDEIQKNIITQDDAKKDSSIIYYGAGYHEEKDQVNITSGQTVYLAPGSFVKGGFDFQNASNAAILGRGVLYKSPYDAIIINYSENIRVQGVTVIHPGHYSVVMGSSDDVTVSGLRSISAVKWGDGIDVFCCQNVVLEKLFMRNSDDCVAMYQHRWDYYGDSKNLTLRDSSLWADLAHPIHLGLHGNTVTPETMEDVTISNIDILDHREPQVDYQGCLAINVADENLLKNIVFENIRVEDFRLGSLLSFKVLYNSKYSSGPGRGLHNVTVKNLSYNGKGGNLPAIAGYNEDRRVEFVDFQGLDINGQHVWDGMRKPGWYSTSDFVPLYVGSHVVNLTYST</sequence>
<dbReference type="SUPFAM" id="SSF51126">
    <property type="entry name" value="Pectin lyase-like"/>
    <property type="match status" value="1"/>
</dbReference>
<evidence type="ECO:0000256" key="3">
    <source>
        <dbReference type="ARBA" id="ARBA00022525"/>
    </source>
</evidence>
<keyword evidence="11" id="KW-0624">Polysaccharide degradation</keyword>
<keyword evidence="6 13" id="KW-0378">Hydrolase</keyword>
<evidence type="ECO:0000256" key="4">
    <source>
        <dbReference type="ARBA" id="ARBA00022729"/>
    </source>
</evidence>
<evidence type="ECO:0000313" key="14">
    <source>
        <dbReference type="EMBL" id="RMJ13440.1"/>
    </source>
</evidence>
<evidence type="ECO:0000256" key="5">
    <source>
        <dbReference type="ARBA" id="ARBA00022737"/>
    </source>
</evidence>
<accession>A0A3M2S795</accession>
<dbReference type="AlphaFoldDB" id="A0A3M2S795"/>
<keyword evidence="5" id="KW-0677">Repeat</keyword>
<evidence type="ECO:0000256" key="10">
    <source>
        <dbReference type="ARBA" id="ARBA00023316"/>
    </source>
</evidence>
<evidence type="ECO:0000313" key="15">
    <source>
        <dbReference type="Proteomes" id="UP000277212"/>
    </source>
</evidence>
<keyword evidence="8" id="KW-0119">Carbohydrate metabolism</keyword>
<dbReference type="GO" id="GO:0005576">
    <property type="term" value="C:extracellular region"/>
    <property type="evidence" value="ECO:0007669"/>
    <property type="project" value="UniProtKB-SubCell"/>
</dbReference>
<dbReference type="Gene3D" id="2.160.20.10">
    <property type="entry name" value="Single-stranded right-handed beta-helix, Pectin lyase-like"/>
    <property type="match status" value="1"/>
</dbReference>
<keyword evidence="10" id="KW-0961">Cell wall biogenesis/degradation</keyword>
<comment type="subcellular location">
    <subcellularLocation>
        <location evidence="1">Secreted</location>
    </subcellularLocation>
</comment>
<evidence type="ECO:0000256" key="13">
    <source>
        <dbReference type="RuleBase" id="RU361169"/>
    </source>
</evidence>
<dbReference type="GO" id="GO:0071555">
    <property type="term" value="P:cell wall organization"/>
    <property type="evidence" value="ECO:0007669"/>
    <property type="project" value="UniProtKB-KW"/>
</dbReference>
<evidence type="ECO:0000256" key="2">
    <source>
        <dbReference type="ARBA" id="ARBA00008834"/>
    </source>
</evidence>
<keyword evidence="4" id="KW-0732">Signal</keyword>
<comment type="similarity">
    <text evidence="2 13">Belongs to the glycosyl hydrolase 28 family.</text>
</comment>
<proteinExistence type="inferred from homology"/>
<gene>
    <name evidence="14" type="ORF">CDV36_006893</name>
</gene>
<dbReference type="Pfam" id="PF00295">
    <property type="entry name" value="Glyco_hydro_28"/>
    <property type="match status" value="1"/>
</dbReference>
<evidence type="ECO:0000256" key="8">
    <source>
        <dbReference type="ARBA" id="ARBA00023277"/>
    </source>
</evidence>
<dbReference type="GO" id="GO:0004650">
    <property type="term" value="F:polygalacturonase activity"/>
    <property type="evidence" value="ECO:0007669"/>
    <property type="project" value="InterPro"/>
</dbReference>
<comment type="caution">
    <text evidence="14">The sequence shown here is derived from an EMBL/GenBank/DDBJ whole genome shotgun (WGS) entry which is preliminary data.</text>
</comment>
<evidence type="ECO:0000256" key="1">
    <source>
        <dbReference type="ARBA" id="ARBA00004613"/>
    </source>
</evidence>
<dbReference type="InterPro" id="IPR012334">
    <property type="entry name" value="Pectin_lyas_fold"/>
</dbReference>
<evidence type="ECO:0000256" key="11">
    <source>
        <dbReference type="ARBA" id="ARBA00023326"/>
    </source>
</evidence>
<evidence type="ECO:0000256" key="12">
    <source>
        <dbReference type="ARBA" id="ARBA00037278"/>
    </source>
</evidence>
<dbReference type="OrthoDB" id="187139at2759"/>
<reference evidence="14 15" key="1">
    <citation type="submission" date="2017-06" db="EMBL/GenBank/DDBJ databases">
        <title>Comparative genomic analysis of Ambrosia Fusariam Clade fungi.</title>
        <authorList>
            <person name="Stajich J.E."/>
            <person name="Carrillo J."/>
            <person name="Kijimoto T."/>
            <person name="Eskalen A."/>
            <person name="O'Donnell K."/>
            <person name="Kasson M."/>
        </authorList>
    </citation>
    <scope>NUCLEOTIDE SEQUENCE [LARGE SCALE GENOMIC DNA]</scope>
    <source>
        <strain evidence="14">UCR3666</strain>
    </source>
</reference>
<comment type="function">
    <text evidence="12">Pectinolytic enzyme involved in the degradation of xylogalacturonan (xga), a galacturonan backbone heavily substituted with xylose, and which is one important component of the hairy regions of pectin. Activity requires a galacturonic acid backbone substituted with xylose.</text>
</comment>
<evidence type="ECO:0000256" key="6">
    <source>
        <dbReference type="ARBA" id="ARBA00022801"/>
    </source>
</evidence>
<evidence type="ECO:0008006" key="16">
    <source>
        <dbReference type="Google" id="ProtNLM"/>
    </source>
</evidence>
<evidence type="ECO:0000256" key="7">
    <source>
        <dbReference type="ARBA" id="ARBA00023180"/>
    </source>
</evidence>
<dbReference type="PANTHER" id="PTHR31736">
    <property type="match status" value="1"/>
</dbReference>
<keyword evidence="7" id="KW-0325">Glycoprotein</keyword>